<evidence type="ECO:0000259" key="9">
    <source>
        <dbReference type="PROSITE" id="PS50929"/>
    </source>
</evidence>
<evidence type="ECO:0000256" key="7">
    <source>
        <dbReference type="SAM" id="Phobius"/>
    </source>
</evidence>
<dbReference type="Gene3D" id="1.20.1560.10">
    <property type="entry name" value="ABC transporter type 1, transmembrane domain"/>
    <property type="match status" value="1"/>
</dbReference>
<keyword evidence="2 7" id="KW-0812">Transmembrane</keyword>
<feature type="domain" description="ABC transporter" evidence="8">
    <location>
        <begin position="375"/>
        <end position="609"/>
    </location>
</feature>
<dbReference type="RefSeq" id="WP_323263167.1">
    <property type="nucleotide sequence ID" value="NZ_JAYGIE010000108.1"/>
</dbReference>
<protein>
    <submittedName>
        <fullName evidence="10">Heterocyst formation ABC transporter subunit HepA</fullName>
    </submittedName>
</protein>
<dbReference type="Pfam" id="PF00005">
    <property type="entry name" value="ABC_tran"/>
    <property type="match status" value="1"/>
</dbReference>
<dbReference type="PANTHER" id="PTHR24221">
    <property type="entry name" value="ATP-BINDING CASSETTE SUB-FAMILY B"/>
    <property type="match status" value="1"/>
</dbReference>
<dbReference type="SMART" id="SM00382">
    <property type="entry name" value="AAA"/>
    <property type="match status" value="1"/>
</dbReference>
<dbReference type="SUPFAM" id="SSF90123">
    <property type="entry name" value="ABC transporter transmembrane region"/>
    <property type="match status" value="1"/>
</dbReference>
<evidence type="ECO:0000256" key="5">
    <source>
        <dbReference type="ARBA" id="ARBA00022989"/>
    </source>
</evidence>
<dbReference type="InterPro" id="IPR011527">
    <property type="entry name" value="ABC1_TM_dom"/>
</dbReference>
<organism evidence="10 11">
    <name type="scientific">Pseudanabaena galeata UHCC 0370</name>
    <dbReference type="NCBI Taxonomy" id="3110310"/>
    <lineage>
        <taxon>Bacteria</taxon>
        <taxon>Bacillati</taxon>
        <taxon>Cyanobacteriota</taxon>
        <taxon>Cyanophyceae</taxon>
        <taxon>Pseudanabaenales</taxon>
        <taxon>Pseudanabaenaceae</taxon>
        <taxon>Pseudanabaena</taxon>
    </lineage>
</organism>
<evidence type="ECO:0000313" key="11">
    <source>
        <dbReference type="Proteomes" id="UP001301388"/>
    </source>
</evidence>
<evidence type="ECO:0000313" key="10">
    <source>
        <dbReference type="EMBL" id="MEA5480066.1"/>
    </source>
</evidence>
<feature type="domain" description="ABC transmembrane type-1" evidence="9">
    <location>
        <begin position="40"/>
        <end position="341"/>
    </location>
</feature>
<evidence type="ECO:0000256" key="1">
    <source>
        <dbReference type="ARBA" id="ARBA00004651"/>
    </source>
</evidence>
<dbReference type="SUPFAM" id="SSF52540">
    <property type="entry name" value="P-loop containing nucleoside triphosphate hydrolases"/>
    <property type="match status" value="1"/>
</dbReference>
<reference evidence="10 11" key="1">
    <citation type="submission" date="2023-12" db="EMBL/GenBank/DDBJ databases">
        <title>Baltic Sea Cyanobacteria.</title>
        <authorList>
            <person name="Delbaje E."/>
            <person name="Fewer D.P."/>
            <person name="Shishido T.K."/>
        </authorList>
    </citation>
    <scope>NUCLEOTIDE SEQUENCE [LARGE SCALE GENOMIC DNA]</scope>
    <source>
        <strain evidence="10 11">UHCC 0370</strain>
    </source>
</reference>
<keyword evidence="6 7" id="KW-0472">Membrane</keyword>
<keyword evidence="4" id="KW-0067">ATP-binding</keyword>
<dbReference type="InterPro" id="IPR039421">
    <property type="entry name" value="Type_1_exporter"/>
</dbReference>
<dbReference type="PROSITE" id="PS50893">
    <property type="entry name" value="ABC_TRANSPORTER_2"/>
    <property type="match status" value="1"/>
</dbReference>
<gene>
    <name evidence="10" type="primary">hepA</name>
    <name evidence="10" type="ORF">VB774_20750</name>
</gene>
<keyword evidence="11" id="KW-1185">Reference proteome</keyword>
<keyword evidence="3" id="KW-0547">Nucleotide-binding</keyword>
<dbReference type="PROSITE" id="PS50929">
    <property type="entry name" value="ABC_TM1F"/>
    <property type="match status" value="1"/>
</dbReference>
<feature type="transmembrane region" description="Helical" evidence="7">
    <location>
        <begin position="98"/>
        <end position="121"/>
    </location>
</feature>
<comment type="caution">
    <text evidence="10">The sequence shown here is derived from an EMBL/GenBank/DDBJ whole genome shotgun (WGS) entry which is preliminary data.</text>
</comment>
<dbReference type="Gene3D" id="3.40.50.300">
    <property type="entry name" value="P-loop containing nucleotide triphosphate hydrolases"/>
    <property type="match status" value="1"/>
</dbReference>
<evidence type="ECO:0000256" key="6">
    <source>
        <dbReference type="ARBA" id="ARBA00023136"/>
    </source>
</evidence>
<feature type="transmembrane region" description="Helical" evidence="7">
    <location>
        <begin position="284"/>
        <end position="306"/>
    </location>
</feature>
<evidence type="ECO:0000259" key="8">
    <source>
        <dbReference type="PROSITE" id="PS50893"/>
    </source>
</evidence>
<dbReference type="EMBL" id="JAYGIE010000108">
    <property type="protein sequence ID" value="MEA5480066.1"/>
    <property type="molecule type" value="Genomic_DNA"/>
</dbReference>
<name>A0ABU5TPU9_9CYAN</name>
<dbReference type="InterPro" id="IPR003439">
    <property type="entry name" value="ABC_transporter-like_ATP-bd"/>
</dbReference>
<dbReference type="Pfam" id="PF00664">
    <property type="entry name" value="ABC_membrane"/>
    <property type="match status" value="1"/>
</dbReference>
<feature type="transmembrane region" description="Helical" evidence="7">
    <location>
        <begin position="183"/>
        <end position="212"/>
    </location>
</feature>
<evidence type="ECO:0000256" key="4">
    <source>
        <dbReference type="ARBA" id="ARBA00022840"/>
    </source>
</evidence>
<dbReference type="NCBIfam" id="NF045513">
    <property type="entry name" value="HepA_fam_ABC"/>
    <property type="match status" value="1"/>
</dbReference>
<comment type="subcellular location">
    <subcellularLocation>
        <location evidence="1">Cell membrane</location>
        <topology evidence="1">Multi-pass membrane protein</topology>
    </subcellularLocation>
</comment>
<keyword evidence="5 7" id="KW-1133">Transmembrane helix</keyword>
<dbReference type="PANTHER" id="PTHR24221:SF654">
    <property type="entry name" value="ATP-BINDING CASSETTE SUB-FAMILY B MEMBER 6"/>
    <property type="match status" value="1"/>
</dbReference>
<proteinExistence type="predicted"/>
<dbReference type="Proteomes" id="UP001301388">
    <property type="component" value="Unassembled WGS sequence"/>
</dbReference>
<evidence type="ECO:0000256" key="2">
    <source>
        <dbReference type="ARBA" id="ARBA00022692"/>
    </source>
</evidence>
<dbReference type="InterPro" id="IPR003593">
    <property type="entry name" value="AAA+_ATPase"/>
</dbReference>
<dbReference type="InterPro" id="IPR017871">
    <property type="entry name" value="ABC_transporter-like_CS"/>
</dbReference>
<sequence>MFLKTDFFKNIVRNSKFWRYNYIFLREFKYFWLIALLAVVFSILGALFEGVAVGIINLFLQSITSLNAPSSQAGTGTGWIDTFIFGVQSSHIERLNRLGLLVIIAAFLRSLFSYGAAVFSLSTESSFGDRLHKSMFEQLISVSLSYYSTSKSGDLINSMTHEIESIQRSFSSASSLGITGATLIVYIISMFVISWQLSIVALILFGVLSLFISKFGIKVRELSFPTSQAYSSFASGTLEFINGIRTIQTSCTQQFERERFYKNSVDLRKTHLNLFSYMSLVRPLAESISTAILIGIILVAFNFLVIEGKLEISALLTLMFVLFRMMPLVQQVNGIRTELAGYAGSYSKIRSVLQQEDKVYLLNGDREFKSLKRSIDFLSVYFSYSSDQPILKDINLSIKRGKTTAFVGTSGAGKTTLADLVPRLYDPTQGQILVDDVELRDLEINSFRSKMAIVSQDTFIFNASVRDNIAYGVDLVDEIELQEAAKQANALDFILAMPEAFDTVLGDRGVRLSGGQRQRIAIARALLRKPEILILDEATSALDSVTERLIQESLENLSKGCTVIMIAHRLSTIVRADNVVVLEKGEIVEQGSYQELIEKKGSLWKYHQMQNESSQN</sequence>
<evidence type="ECO:0000256" key="3">
    <source>
        <dbReference type="ARBA" id="ARBA00022741"/>
    </source>
</evidence>
<accession>A0ABU5TPU9</accession>
<dbReference type="PROSITE" id="PS00211">
    <property type="entry name" value="ABC_TRANSPORTER_1"/>
    <property type="match status" value="1"/>
</dbReference>
<feature type="transmembrane region" description="Helical" evidence="7">
    <location>
        <begin position="30"/>
        <end position="60"/>
    </location>
</feature>
<dbReference type="InterPro" id="IPR036640">
    <property type="entry name" value="ABC1_TM_sf"/>
</dbReference>
<dbReference type="InterPro" id="IPR027417">
    <property type="entry name" value="P-loop_NTPase"/>
</dbReference>